<dbReference type="PROSITE" id="PS51273">
    <property type="entry name" value="GATASE_TYPE_1"/>
    <property type="match status" value="1"/>
</dbReference>
<keyword evidence="6 8" id="KW-0067">ATP-binding</keyword>
<protein>
    <recommendedName>
        <fullName evidence="8">GMP synthase [glutamine-hydrolyzing] subunit A</fullName>
        <ecNumber evidence="8">6.3.5.2</ecNumber>
    </recommendedName>
    <alternativeName>
        <fullName evidence="8">Glutamine amidotransferase</fullName>
    </alternativeName>
</protein>
<dbReference type="InterPro" id="IPR023686">
    <property type="entry name" value="GMP_synthase_A"/>
</dbReference>
<proteinExistence type="inferred from homology"/>
<comment type="subunit">
    <text evidence="8">Heterodimer composed of a glutamine amidotransferase subunit (A) and a GMP-binding subunit (B).</text>
</comment>
<dbReference type="EMBL" id="JBHSDJ010000128">
    <property type="protein sequence ID" value="MFC4248793.1"/>
    <property type="molecule type" value="Genomic_DNA"/>
</dbReference>
<sequence>MTKIVVVDNHGQFTHLERRALRDLGVDVELVDNEVPPEEVDADGVVLSGGPDMDQIGQSPAYLEADVPVLGICLGMQIMAEELDGRVGSGEYGGYADVTVDVLEEDDPLTGSLYPETRVWASHADEVKELPEGFELTARSDVCDVEAMSDVDRDLYGVQWHPEVAHTEKGDEIFENFLGICESA</sequence>
<dbReference type="FunFam" id="3.40.50.880:FF:000047">
    <property type="entry name" value="GMP synthase [glutamine-hydrolyzing] subunit A"/>
    <property type="match status" value="1"/>
</dbReference>
<dbReference type="GO" id="GO:0005524">
    <property type="term" value="F:ATP binding"/>
    <property type="evidence" value="ECO:0007669"/>
    <property type="project" value="UniProtKB-KW"/>
</dbReference>
<evidence type="ECO:0000256" key="5">
    <source>
        <dbReference type="ARBA" id="ARBA00022755"/>
    </source>
</evidence>
<evidence type="ECO:0000256" key="7">
    <source>
        <dbReference type="ARBA" id="ARBA00022962"/>
    </source>
</evidence>
<evidence type="ECO:0000259" key="9">
    <source>
        <dbReference type="Pfam" id="PF00117"/>
    </source>
</evidence>
<comment type="caution">
    <text evidence="10">The sequence shown here is derived from an EMBL/GenBank/DDBJ whole genome shotgun (WGS) entry which is preliminary data.</text>
</comment>
<keyword evidence="7 8" id="KW-0315">Glutamine amidotransferase</keyword>
<evidence type="ECO:0000313" key="11">
    <source>
        <dbReference type="Proteomes" id="UP001595821"/>
    </source>
</evidence>
<dbReference type="InterPro" id="IPR017926">
    <property type="entry name" value="GATASE"/>
</dbReference>
<dbReference type="InterPro" id="IPR029062">
    <property type="entry name" value="Class_I_gatase-like"/>
</dbReference>
<dbReference type="PRINTS" id="PR00097">
    <property type="entry name" value="ANTSNTHASEII"/>
</dbReference>
<evidence type="ECO:0000256" key="3">
    <source>
        <dbReference type="ARBA" id="ARBA00022741"/>
    </source>
</evidence>
<evidence type="ECO:0000256" key="2">
    <source>
        <dbReference type="ARBA" id="ARBA00022598"/>
    </source>
</evidence>
<keyword evidence="4 8" id="KW-0332">GMP biosynthesis</keyword>
<evidence type="ECO:0000256" key="1">
    <source>
        <dbReference type="ARBA" id="ARBA00002332"/>
    </source>
</evidence>
<feature type="active site" evidence="8">
    <location>
        <position position="161"/>
    </location>
</feature>
<evidence type="ECO:0000256" key="6">
    <source>
        <dbReference type="ARBA" id="ARBA00022840"/>
    </source>
</evidence>
<dbReference type="GeneID" id="71854475"/>
<dbReference type="AlphaFoldDB" id="A0ABD5P4C6"/>
<evidence type="ECO:0000256" key="4">
    <source>
        <dbReference type="ARBA" id="ARBA00022749"/>
    </source>
</evidence>
<comment type="pathway">
    <text evidence="8">Purine metabolism; GMP biosynthesis; GMP from XMP (L-Gln route): step 1/1.</text>
</comment>
<feature type="domain" description="Glutamine amidotransferase" evidence="9">
    <location>
        <begin position="5"/>
        <end position="178"/>
    </location>
</feature>
<name>A0ABD5P4C6_9EURY</name>
<keyword evidence="2 8" id="KW-0436">Ligase</keyword>
<dbReference type="EC" id="6.3.5.2" evidence="8"/>
<dbReference type="Proteomes" id="UP001595821">
    <property type="component" value="Unassembled WGS sequence"/>
</dbReference>
<feature type="active site" description="Nucleophile" evidence="8">
    <location>
        <position position="73"/>
    </location>
</feature>
<dbReference type="RefSeq" id="WP_246966551.1">
    <property type="nucleotide sequence ID" value="NZ_CP095397.1"/>
</dbReference>
<evidence type="ECO:0000313" key="10">
    <source>
        <dbReference type="EMBL" id="MFC4248793.1"/>
    </source>
</evidence>
<keyword evidence="3 8" id="KW-0547">Nucleotide-binding</keyword>
<accession>A0ABD5P4C6</accession>
<dbReference type="NCBIfam" id="TIGR00888">
    <property type="entry name" value="guaA_Nterm"/>
    <property type="match status" value="1"/>
</dbReference>
<keyword evidence="5 8" id="KW-0658">Purine biosynthesis</keyword>
<evidence type="ECO:0000256" key="8">
    <source>
        <dbReference type="HAMAP-Rule" id="MF_01510"/>
    </source>
</evidence>
<dbReference type="PANTHER" id="PTHR11922:SF2">
    <property type="entry name" value="GMP SYNTHASE [GLUTAMINE-HYDROLYZING]"/>
    <property type="match status" value="1"/>
</dbReference>
<feature type="active site" evidence="8">
    <location>
        <position position="163"/>
    </location>
</feature>
<dbReference type="NCBIfam" id="NF001975">
    <property type="entry name" value="PRK00758.1"/>
    <property type="match status" value="1"/>
</dbReference>
<dbReference type="CDD" id="cd01742">
    <property type="entry name" value="GATase1_GMP_Synthase"/>
    <property type="match status" value="1"/>
</dbReference>
<dbReference type="PRINTS" id="PR00096">
    <property type="entry name" value="GATASE"/>
</dbReference>
<dbReference type="SUPFAM" id="SSF52317">
    <property type="entry name" value="Class I glutamine amidotransferase-like"/>
    <property type="match status" value="1"/>
</dbReference>
<dbReference type="InterPro" id="IPR004739">
    <property type="entry name" value="GMP_synth_GATase"/>
</dbReference>
<dbReference type="PANTHER" id="PTHR11922">
    <property type="entry name" value="GMP SYNTHASE-RELATED"/>
    <property type="match status" value="1"/>
</dbReference>
<gene>
    <name evidence="8" type="primary">guaAA</name>
    <name evidence="10" type="ORF">ACFOZ7_17995</name>
</gene>
<dbReference type="GO" id="GO:0003922">
    <property type="term" value="F:GMP synthase (glutamine-hydrolyzing) activity"/>
    <property type="evidence" value="ECO:0007669"/>
    <property type="project" value="UniProtKB-UniRule"/>
</dbReference>
<comment type="function">
    <text evidence="1 8">Catalyzes the synthesis of GMP from XMP.</text>
</comment>
<dbReference type="Gene3D" id="3.40.50.880">
    <property type="match status" value="1"/>
</dbReference>
<organism evidence="10 11">
    <name type="scientific">Natribaculum luteum</name>
    <dbReference type="NCBI Taxonomy" id="1586232"/>
    <lineage>
        <taxon>Archaea</taxon>
        <taxon>Methanobacteriati</taxon>
        <taxon>Methanobacteriota</taxon>
        <taxon>Stenosarchaea group</taxon>
        <taxon>Halobacteria</taxon>
        <taxon>Halobacteriales</taxon>
        <taxon>Natrialbaceae</taxon>
        <taxon>Natribaculum</taxon>
    </lineage>
</organism>
<dbReference type="Pfam" id="PF00117">
    <property type="entry name" value="GATase"/>
    <property type="match status" value="1"/>
</dbReference>
<dbReference type="HAMAP" id="MF_01510">
    <property type="entry name" value="GMP_synthase_A"/>
    <property type="match status" value="1"/>
</dbReference>
<comment type="catalytic activity">
    <reaction evidence="8">
        <text>XMP + L-glutamine + ATP + H2O = GMP + L-glutamate + AMP + diphosphate + 2 H(+)</text>
        <dbReference type="Rhea" id="RHEA:11680"/>
        <dbReference type="ChEBI" id="CHEBI:15377"/>
        <dbReference type="ChEBI" id="CHEBI:15378"/>
        <dbReference type="ChEBI" id="CHEBI:29985"/>
        <dbReference type="ChEBI" id="CHEBI:30616"/>
        <dbReference type="ChEBI" id="CHEBI:33019"/>
        <dbReference type="ChEBI" id="CHEBI:57464"/>
        <dbReference type="ChEBI" id="CHEBI:58115"/>
        <dbReference type="ChEBI" id="CHEBI:58359"/>
        <dbReference type="ChEBI" id="CHEBI:456215"/>
        <dbReference type="EC" id="6.3.5.2"/>
    </reaction>
</comment>
<reference evidence="10 11" key="1">
    <citation type="journal article" date="2014" name="Int. J. Syst. Evol. Microbiol.">
        <title>Complete genome sequence of Corynebacterium casei LMG S-19264T (=DSM 44701T), isolated from a smear-ripened cheese.</title>
        <authorList>
            <consortium name="US DOE Joint Genome Institute (JGI-PGF)"/>
            <person name="Walter F."/>
            <person name="Albersmeier A."/>
            <person name="Kalinowski J."/>
            <person name="Ruckert C."/>
        </authorList>
    </citation>
    <scope>NUCLEOTIDE SEQUENCE [LARGE SCALE GENOMIC DNA]</scope>
    <source>
        <strain evidence="10 11">IBRC-M 10912</strain>
    </source>
</reference>